<evidence type="ECO:0000256" key="11">
    <source>
        <dbReference type="ARBA" id="ARBA00033067"/>
    </source>
</evidence>
<protein>
    <recommendedName>
        <fullName evidence="6">UDP-glucose 4-epimerase</fullName>
        <ecNumber evidence="5">5.1.3.2</ecNumber>
    </recommendedName>
    <alternativeName>
        <fullName evidence="11">Galactowaldenase</fullName>
    </alternativeName>
    <alternativeName>
        <fullName evidence="10">UDP-galactose 4-epimerase</fullName>
    </alternativeName>
</protein>
<evidence type="ECO:0000259" key="12">
    <source>
        <dbReference type="Pfam" id="PF01370"/>
    </source>
</evidence>
<keyword evidence="14" id="KW-1185">Reference proteome</keyword>
<evidence type="ECO:0000256" key="1">
    <source>
        <dbReference type="ARBA" id="ARBA00000083"/>
    </source>
</evidence>
<evidence type="ECO:0000256" key="10">
    <source>
        <dbReference type="ARBA" id="ARBA00031367"/>
    </source>
</evidence>
<dbReference type="RefSeq" id="WP_043604755.1">
    <property type="nucleotide sequence ID" value="NZ_AXCY01000021.1"/>
</dbReference>
<keyword evidence="8" id="KW-0413">Isomerase</keyword>
<evidence type="ECO:0000256" key="6">
    <source>
        <dbReference type="ARBA" id="ARBA00018569"/>
    </source>
</evidence>
<dbReference type="GO" id="GO:0033499">
    <property type="term" value="P:galactose catabolic process via UDP-galactose, Leloir pathway"/>
    <property type="evidence" value="ECO:0007669"/>
    <property type="project" value="TreeGrafter"/>
</dbReference>
<evidence type="ECO:0000256" key="7">
    <source>
        <dbReference type="ARBA" id="ARBA00023027"/>
    </source>
</evidence>
<dbReference type="SUPFAM" id="SSF51735">
    <property type="entry name" value="NAD(P)-binding Rossmann-fold domains"/>
    <property type="match status" value="1"/>
</dbReference>
<dbReference type="PANTHER" id="PTHR43725">
    <property type="entry name" value="UDP-GLUCOSE 4-EPIMERASE"/>
    <property type="match status" value="1"/>
</dbReference>
<dbReference type="Proteomes" id="UP000029839">
    <property type="component" value="Unassembled WGS sequence"/>
</dbReference>
<dbReference type="PROSITE" id="PS00061">
    <property type="entry name" value="ADH_SHORT"/>
    <property type="match status" value="1"/>
</dbReference>
<comment type="catalytic activity">
    <reaction evidence="1">
        <text>UDP-alpha-D-glucose = UDP-alpha-D-galactose</text>
        <dbReference type="Rhea" id="RHEA:22168"/>
        <dbReference type="ChEBI" id="CHEBI:58885"/>
        <dbReference type="ChEBI" id="CHEBI:66914"/>
        <dbReference type="EC" id="5.1.3.2"/>
    </reaction>
</comment>
<gene>
    <name evidence="13" type="ORF">N868_08955</name>
</gene>
<comment type="cofactor">
    <cofactor evidence="2">
        <name>NAD(+)</name>
        <dbReference type="ChEBI" id="CHEBI:57540"/>
    </cofactor>
</comment>
<dbReference type="EC" id="5.1.3.2" evidence="5"/>
<dbReference type="GO" id="GO:0003978">
    <property type="term" value="F:UDP-glucose 4-epimerase activity"/>
    <property type="evidence" value="ECO:0007669"/>
    <property type="project" value="UniProtKB-EC"/>
</dbReference>
<evidence type="ECO:0000313" key="14">
    <source>
        <dbReference type="Proteomes" id="UP000029839"/>
    </source>
</evidence>
<keyword evidence="9" id="KW-0119">Carbohydrate metabolism</keyword>
<dbReference type="Gene3D" id="3.90.25.10">
    <property type="entry name" value="UDP-galactose 4-epimerase, domain 1"/>
    <property type="match status" value="1"/>
</dbReference>
<dbReference type="Pfam" id="PF01370">
    <property type="entry name" value="Epimerase"/>
    <property type="match status" value="1"/>
</dbReference>
<evidence type="ECO:0000256" key="5">
    <source>
        <dbReference type="ARBA" id="ARBA00013189"/>
    </source>
</evidence>
<keyword evidence="7" id="KW-0520">NAD</keyword>
<evidence type="ECO:0000313" key="13">
    <source>
        <dbReference type="EMBL" id="KGM11452.1"/>
    </source>
</evidence>
<name>A0A0A0BUS5_9CELL</name>
<evidence type="ECO:0000256" key="2">
    <source>
        <dbReference type="ARBA" id="ARBA00001911"/>
    </source>
</evidence>
<evidence type="ECO:0000256" key="4">
    <source>
        <dbReference type="ARBA" id="ARBA00007637"/>
    </source>
</evidence>
<sequence length="322" mass="33654">MSILVTGGAGYIGGHIVRELTRAGADAAVVDDLSHGRAARVEGTPLLRLDLADGAGVDALARFMAERGVTAVVHMSALKRADESTVQPARYYQQNVGQLATVLLAMEQAGVHELVFSSSAAVYGQTGAEPVPETHPTEPINPYGATKLAGEDLVRWAARAGQVRAVALRYFNVAGTAAPELADVETVNLVSILVDRVGRGLRPVVLGDEHPTPDGTCVRDYVHVADLARAHVRALALLGEPGGPDEGFEALNVGTGTGTSVLEMVRALGAVLGRELPYEVAPPRPGDPASVVASVDRIAERAGWRAELTVEDMLRSVAEGVA</sequence>
<dbReference type="OrthoDB" id="9801785at2"/>
<reference evidence="13 14" key="1">
    <citation type="submission" date="2013-08" db="EMBL/GenBank/DDBJ databases">
        <title>Genome sequencing of Cellulomonas carbonis T26.</title>
        <authorList>
            <person name="Chen F."/>
            <person name="Li Y."/>
            <person name="Wang G."/>
        </authorList>
    </citation>
    <scope>NUCLEOTIDE SEQUENCE [LARGE SCALE GENOMIC DNA]</scope>
    <source>
        <strain evidence="13 14">T26</strain>
    </source>
</reference>
<feature type="domain" description="NAD-dependent epimerase/dehydratase" evidence="12">
    <location>
        <begin position="3"/>
        <end position="237"/>
    </location>
</feature>
<dbReference type="InterPro" id="IPR005886">
    <property type="entry name" value="UDP_G4E"/>
</dbReference>
<evidence type="ECO:0000256" key="9">
    <source>
        <dbReference type="ARBA" id="ARBA00023277"/>
    </source>
</evidence>
<dbReference type="InterPro" id="IPR001509">
    <property type="entry name" value="Epimerase_deHydtase"/>
</dbReference>
<dbReference type="NCBIfam" id="TIGR01179">
    <property type="entry name" value="galE"/>
    <property type="match status" value="1"/>
</dbReference>
<evidence type="ECO:0000256" key="3">
    <source>
        <dbReference type="ARBA" id="ARBA00004947"/>
    </source>
</evidence>
<dbReference type="EMBL" id="AXCY01000021">
    <property type="protein sequence ID" value="KGM11452.1"/>
    <property type="molecule type" value="Genomic_DNA"/>
</dbReference>
<reference evidence="13 14" key="2">
    <citation type="journal article" date="2015" name="Stand. Genomic Sci.">
        <title>Draft genome sequence of Cellulomonas carbonis T26(T) and comparative analysis of six Cellulomonas genomes.</title>
        <authorList>
            <person name="Zhuang W."/>
            <person name="Zhang S."/>
            <person name="Xia X."/>
            <person name="Wang G."/>
        </authorList>
    </citation>
    <scope>NUCLEOTIDE SEQUENCE [LARGE SCALE GENOMIC DNA]</scope>
    <source>
        <strain evidence="13 14">T26</strain>
    </source>
</reference>
<dbReference type="AlphaFoldDB" id="A0A0A0BUS5"/>
<comment type="similarity">
    <text evidence="4">Belongs to the NAD(P)-dependent epimerase/dehydratase family.</text>
</comment>
<comment type="pathway">
    <text evidence="3">Carbohydrate metabolism; galactose metabolism.</text>
</comment>
<comment type="caution">
    <text evidence="13">The sequence shown here is derived from an EMBL/GenBank/DDBJ whole genome shotgun (WGS) entry which is preliminary data.</text>
</comment>
<dbReference type="PANTHER" id="PTHR43725:SF53">
    <property type="entry name" value="UDP-ARABINOSE 4-EPIMERASE 1"/>
    <property type="match status" value="1"/>
</dbReference>
<dbReference type="InterPro" id="IPR020904">
    <property type="entry name" value="Sc_DH/Rdtase_CS"/>
</dbReference>
<dbReference type="Gene3D" id="3.40.50.720">
    <property type="entry name" value="NAD(P)-binding Rossmann-like Domain"/>
    <property type="match status" value="1"/>
</dbReference>
<evidence type="ECO:0000256" key="8">
    <source>
        <dbReference type="ARBA" id="ARBA00023235"/>
    </source>
</evidence>
<organism evidence="13 14">
    <name type="scientific">Cellulomonas carbonis T26</name>
    <dbReference type="NCBI Taxonomy" id="947969"/>
    <lineage>
        <taxon>Bacteria</taxon>
        <taxon>Bacillati</taxon>
        <taxon>Actinomycetota</taxon>
        <taxon>Actinomycetes</taxon>
        <taxon>Micrococcales</taxon>
        <taxon>Cellulomonadaceae</taxon>
        <taxon>Cellulomonas</taxon>
    </lineage>
</organism>
<accession>A0A0A0BUS5</accession>
<dbReference type="InterPro" id="IPR036291">
    <property type="entry name" value="NAD(P)-bd_dom_sf"/>
</dbReference>
<dbReference type="UniPathway" id="UPA00214"/>
<proteinExistence type="inferred from homology"/>